<name>A0A317FDH7_9PROT</name>
<sequence length="527" mass="57214">MAGVEAGAVRAELDRILASAAFDASPRNRQFLRYVVEEALAGRGDRIKAYTVATAVFGRQADFDPQLDSIVRIEAGRLRRALERFYLMAGPGSGPRIAIPRGCYVPTFEAEADQPARMPRHVAGRSGPAILLRAFDAEGDQSAYPNFTRGFERQIIVGLTRYTELFVFGADTALAREEGGAPLDPDYLLTGGTSFSDDHFRVDVLLTDARTGRSVWGEAVTRPLDPAGIVAARDEVAAAVVRHLAQPYGALYAQKAREVEGKPSGSLTAYDCVIRFYQYWRTYDRAMFDVLRGELERATQREPGFADAFACLALLHVDGYRYGYAGPGERRDCLGKALALARRAVDLAPLSSRSHLALGMAWWFLGDVESARSSLEAGLDLNPNDTDIMAELGLRYAILADWEKAIPRIEVSYARNPAQPSTYRIGLALWHMWHGRFEAALAEARKVDAPGVVYGHAVVAVAAAELGLDEVATAAIGALLAVDPGYLSRAEADLVQRHLNPRLVRMVVDGLAKAAAASAPPPLARTG</sequence>
<protein>
    <submittedName>
        <fullName evidence="2">Uncharacterized protein</fullName>
    </submittedName>
</protein>
<feature type="repeat" description="TPR" evidence="1">
    <location>
        <begin position="352"/>
        <end position="385"/>
    </location>
</feature>
<dbReference type="Gene3D" id="1.25.40.10">
    <property type="entry name" value="Tetratricopeptide repeat domain"/>
    <property type="match status" value="1"/>
</dbReference>
<keyword evidence="1" id="KW-0802">TPR repeat</keyword>
<dbReference type="EMBL" id="QGNA01000003">
    <property type="protein sequence ID" value="PWS36077.1"/>
    <property type="molecule type" value="Genomic_DNA"/>
</dbReference>
<dbReference type="InterPro" id="IPR019734">
    <property type="entry name" value="TPR_rpt"/>
</dbReference>
<evidence type="ECO:0000313" key="2">
    <source>
        <dbReference type="EMBL" id="PWS36077.1"/>
    </source>
</evidence>
<gene>
    <name evidence="2" type="ORF">DFH01_12780</name>
</gene>
<dbReference type="SUPFAM" id="SSF48452">
    <property type="entry name" value="TPR-like"/>
    <property type="match status" value="1"/>
</dbReference>
<organism evidence="2 3">
    <name type="scientific">Falsiroseomonas bella</name>
    <dbReference type="NCBI Taxonomy" id="2184016"/>
    <lineage>
        <taxon>Bacteria</taxon>
        <taxon>Pseudomonadati</taxon>
        <taxon>Pseudomonadota</taxon>
        <taxon>Alphaproteobacteria</taxon>
        <taxon>Acetobacterales</taxon>
        <taxon>Roseomonadaceae</taxon>
        <taxon>Falsiroseomonas</taxon>
    </lineage>
</organism>
<dbReference type="Proteomes" id="UP000245765">
    <property type="component" value="Unassembled WGS sequence"/>
</dbReference>
<dbReference type="InterPro" id="IPR011990">
    <property type="entry name" value="TPR-like_helical_dom_sf"/>
</dbReference>
<accession>A0A317FDH7</accession>
<dbReference type="RefSeq" id="WP_109870871.1">
    <property type="nucleotide sequence ID" value="NZ_QGNA01000003.1"/>
</dbReference>
<evidence type="ECO:0000256" key="1">
    <source>
        <dbReference type="PROSITE-ProRule" id="PRU00339"/>
    </source>
</evidence>
<dbReference type="AlphaFoldDB" id="A0A317FDH7"/>
<evidence type="ECO:0000313" key="3">
    <source>
        <dbReference type="Proteomes" id="UP000245765"/>
    </source>
</evidence>
<comment type="caution">
    <text evidence="2">The sequence shown here is derived from an EMBL/GenBank/DDBJ whole genome shotgun (WGS) entry which is preliminary data.</text>
</comment>
<proteinExistence type="predicted"/>
<dbReference type="PROSITE" id="PS50005">
    <property type="entry name" value="TPR"/>
    <property type="match status" value="1"/>
</dbReference>
<reference evidence="3" key="1">
    <citation type="submission" date="2018-05" db="EMBL/GenBank/DDBJ databases">
        <authorList>
            <person name="Du Z."/>
            <person name="Wang X."/>
        </authorList>
    </citation>
    <scope>NUCLEOTIDE SEQUENCE [LARGE SCALE GENOMIC DNA]</scope>
    <source>
        <strain evidence="3">CQN31</strain>
    </source>
</reference>
<keyword evidence="3" id="KW-1185">Reference proteome</keyword>
<dbReference type="OrthoDB" id="7325815at2"/>